<evidence type="ECO:0000313" key="1">
    <source>
        <dbReference type="EMBL" id="RVD92812.1"/>
    </source>
</evidence>
<sequence length="309" mass="36380">MMLNHCFQFICLVTRIKASRIHDNPIWRVRSFDRTTFTHNPNTFSTPECSHSRAQNNLSMHISPFECTCRGFRHPISWCVQNDSQSGPFPAIRYEVPRNPPLCHSRDQNYFLKIRTDYLLQRNQNRMARDTASYQNNYALLESDPNLQKEIILNDDQEDYKNKIITWFKKQKKLRNSAVKDEVLEKIAEIVCENFDNDMKNGAFFAGYVCFLTQVFIGFKDKECLSRPDLLKVSESQLAFGLKEIKEAISQWKSHRFNFNTIKEGCDMLYTVQLYVDPKFYSYSSSKLFISLKIAIIYCLKHFFGQETE</sequence>
<gene>
    <name evidence="1" type="ORF">TUBRATIS_006740</name>
</gene>
<keyword evidence="2" id="KW-1185">Reference proteome</keyword>
<name>A0A437ANQ2_9MICR</name>
<dbReference type="VEuPathDB" id="MicrosporidiaDB:TUBRATIS_006740"/>
<reference evidence="1 2" key="1">
    <citation type="submission" date="2018-10" db="EMBL/GenBank/DDBJ databases">
        <title>Draft genome sequence of the microsporidian Tubulinosema ratisbonensis.</title>
        <authorList>
            <person name="Polonais V."/>
            <person name="Peyretaillade E."/>
            <person name="Niehus S."/>
            <person name="Wawrzyniak I."/>
            <person name="Franchet A."/>
            <person name="Gaspin C."/>
            <person name="Reichstadt M."/>
            <person name="Belser C."/>
            <person name="Labadie K."/>
            <person name="Delbac F."/>
            <person name="Ferrandon D."/>
        </authorList>
    </citation>
    <scope>NUCLEOTIDE SEQUENCE [LARGE SCALE GENOMIC DNA]</scope>
    <source>
        <strain evidence="1 2">Franzen</strain>
    </source>
</reference>
<protein>
    <submittedName>
        <fullName evidence="1">Uncharacterized protein</fullName>
    </submittedName>
</protein>
<evidence type="ECO:0000313" key="2">
    <source>
        <dbReference type="Proteomes" id="UP000282876"/>
    </source>
</evidence>
<dbReference type="EMBL" id="RCSS01000140">
    <property type="protein sequence ID" value="RVD92812.1"/>
    <property type="molecule type" value="Genomic_DNA"/>
</dbReference>
<dbReference type="Proteomes" id="UP000282876">
    <property type="component" value="Unassembled WGS sequence"/>
</dbReference>
<dbReference type="AlphaFoldDB" id="A0A437ANQ2"/>
<organism evidence="1 2">
    <name type="scientific">Tubulinosema ratisbonensis</name>
    <dbReference type="NCBI Taxonomy" id="291195"/>
    <lineage>
        <taxon>Eukaryota</taxon>
        <taxon>Fungi</taxon>
        <taxon>Fungi incertae sedis</taxon>
        <taxon>Microsporidia</taxon>
        <taxon>Tubulinosematoidea</taxon>
        <taxon>Tubulinosematidae</taxon>
        <taxon>Tubulinosema</taxon>
    </lineage>
</organism>
<comment type="caution">
    <text evidence="1">The sequence shown here is derived from an EMBL/GenBank/DDBJ whole genome shotgun (WGS) entry which is preliminary data.</text>
</comment>
<proteinExistence type="predicted"/>
<accession>A0A437ANQ2</accession>